<evidence type="ECO:0000256" key="1">
    <source>
        <dbReference type="ARBA" id="ARBA00006711"/>
    </source>
</evidence>
<dbReference type="Proteomes" id="UP000036356">
    <property type="component" value="Unassembled WGS sequence"/>
</dbReference>
<evidence type="ECO:0000256" key="2">
    <source>
        <dbReference type="ARBA" id="ARBA00012418"/>
    </source>
</evidence>
<evidence type="ECO:0000256" key="4">
    <source>
        <dbReference type="ARBA" id="ARBA00022478"/>
    </source>
</evidence>
<evidence type="ECO:0000256" key="3">
    <source>
        <dbReference type="ARBA" id="ARBA00013725"/>
    </source>
</evidence>
<dbReference type="SMART" id="SM01409">
    <property type="entry name" value="RNA_pol_Rpb6"/>
    <property type="match status" value="1"/>
</dbReference>
<evidence type="ECO:0000256" key="9">
    <source>
        <dbReference type="ARBA" id="ARBA00048552"/>
    </source>
</evidence>
<dbReference type="STRING" id="476652.DEAC_c32780"/>
<evidence type="ECO:0000313" key="12">
    <source>
        <dbReference type="Proteomes" id="UP000036356"/>
    </source>
</evidence>
<dbReference type="PATRIC" id="fig|476652.3.peg.3458"/>
<dbReference type="GO" id="GO:0006351">
    <property type="term" value="P:DNA-templated transcription"/>
    <property type="evidence" value="ECO:0007669"/>
    <property type="project" value="UniProtKB-UniRule"/>
</dbReference>
<dbReference type="PANTHER" id="PTHR34476">
    <property type="entry name" value="DNA-DIRECTED RNA POLYMERASE SUBUNIT OMEGA"/>
    <property type="match status" value="1"/>
</dbReference>
<evidence type="ECO:0000256" key="7">
    <source>
        <dbReference type="ARBA" id="ARBA00023163"/>
    </source>
</evidence>
<comment type="caution">
    <text evidence="11">The sequence shown here is derived from an EMBL/GenBank/DDBJ whole genome shotgun (WGS) entry which is preliminary data.</text>
</comment>
<evidence type="ECO:0000256" key="10">
    <source>
        <dbReference type="HAMAP-Rule" id="MF_00366"/>
    </source>
</evidence>
<dbReference type="Gene3D" id="3.90.940.10">
    <property type="match status" value="1"/>
</dbReference>
<accession>A0A0J1FMB3</accession>
<dbReference type="InterPro" id="IPR003716">
    <property type="entry name" value="DNA-dir_RNA_pol_omega"/>
</dbReference>
<name>A0A0J1FMB3_9FIRM</name>
<dbReference type="HAMAP" id="MF_00366">
    <property type="entry name" value="RNApol_bact_RpoZ"/>
    <property type="match status" value="1"/>
</dbReference>
<evidence type="ECO:0000256" key="5">
    <source>
        <dbReference type="ARBA" id="ARBA00022679"/>
    </source>
</evidence>
<comment type="catalytic activity">
    <reaction evidence="9 10">
        <text>RNA(n) + a ribonucleoside 5'-triphosphate = RNA(n+1) + diphosphate</text>
        <dbReference type="Rhea" id="RHEA:21248"/>
        <dbReference type="Rhea" id="RHEA-COMP:14527"/>
        <dbReference type="Rhea" id="RHEA-COMP:17342"/>
        <dbReference type="ChEBI" id="CHEBI:33019"/>
        <dbReference type="ChEBI" id="CHEBI:61557"/>
        <dbReference type="ChEBI" id="CHEBI:140395"/>
        <dbReference type="EC" id="2.7.7.6"/>
    </reaction>
</comment>
<dbReference type="GO" id="GO:0003677">
    <property type="term" value="F:DNA binding"/>
    <property type="evidence" value="ECO:0007669"/>
    <property type="project" value="UniProtKB-UniRule"/>
</dbReference>
<gene>
    <name evidence="10 11" type="primary">rpoZ</name>
    <name evidence="11" type="ORF">DEAC_c32780</name>
</gene>
<sequence length="70" mass="7837">MKQPSLDRLMEKVDSKYTLVIVVAKRARAIMEEGKHEDLAKGVKSVSISLEEISKSTSAYECIPDEHTLC</sequence>
<dbReference type="InterPro" id="IPR036161">
    <property type="entry name" value="RPB6/omega-like_sf"/>
</dbReference>
<proteinExistence type="inferred from homology"/>
<keyword evidence="12" id="KW-1185">Reference proteome</keyword>
<keyword evidence="6 10" id="KW-0548">Nucleotidyltransferase</keyword>
<dbReference type="GO" id="GO:0000428">
    <property type="term" value="C:DNA-directed RNA polymerase complex"/>
    <property type="evidence" value="ECO:0007669"/>
    <property type="project" value="UniProtKB-KW"/>
</dbReference>
<dbReference type="EMBL" id="LDZY01000012">
    <property type="protein sequence ID" value="KLU64634.1"/>
    <property type="molecule type" value="Genomic_DNA"/>
</dbReference>
<evidence type="ECO:0000256" key="8">
    <source>
        <dbReference type="ARBA" id="ARBA00029924"/>
    </source>
</evidence>
<dbReference type="RefSeq" id="WP_047811088.1">
    <property type="nucleotide sequence ID" value="NZ_LDZY01000012.1"/>
</dbReference>
<keyword evidence="4 10" id="KW-0240">DNA-directed RNA polymerase</keyword>
<dbReference type="InterPro" id="IPR006110">
    <property type="entry name" value="Pol_omega/Rpo6/RPB6"/>
</dbReference>
<keyword evidence="7 10" id="KW-0804">Transcription</keyword>
<dbReference type="Pfam" id="PF01192">
    <property type="entry name" value="RNA_pol_Rpb6"/>
    <property type="match status" value="1"/>
</dbReference>
<reference evidence="11 12" key="1">
    <citation type="submission" date="2015-06" db="EMBL/GenBank/DDBJ databases">
        <title>Draft genome of the moderately acidophilic sulfate reducer Candidatus Desulfosporosinus acididurans strain M1.</title>
        <authorList>
            <person name="Poehlein A."/>
            <person name="Petzsch P."/>
            <person name="Johnson B.D."/>
            <person name="Schloemann M."/>
            <person name="Daniel R."/>
            <person name="Muehling M."/>
        </authorList>
    </citation>
    <scope>NUCLEOTIDE SEQUENCE [LARGE SCALE GENOMIC DNA]</scope>
    <source>
        <strain evidence="11 12">M1</strain>
    </source>
</reference>
<dbReference type="NCBIfam" id="TIGR00690">
    <property type="entry name" value="rpoZ"/>
    <property type="match status" value="1"/>
</dbReference>
<comment type="similarity">
    <text evidence="1 10">Belongs to the RNA polymerase subunit omega family.</text>
</comment>
<evidence type="ECO:0000313" key="11">
    <source>
        <dbReference type="EMBL" id="KLU64634.1"/>
    </source>
</evidence>
<dbReference type="SUPFAM" id="SSF63562">
    <property type="entry name" value="RPB6/omega subunit-like"/>
    <property type="match status" value="1"/>
</dbReference>
<dbReference type="GO" id="GO:0003899">
    <property type="term" value="F:DNA-directed RNA polymerase activity"/>
    <property type="evidence" value="ECO:0007669"/>
    <property type="project" value="UniProtKB-UniRule"/>
</dbReference>
<keyword evidence="5 10" id="KW-0808">Transferase</keyword>
<protein>
    <recommendedName>
        <fullName evidence="3 10">DNA-directed RNA polymerase subunit omega</fullName>
        <shortName evidence="10">RNAP omega subunit</shortName>
        <ecNumber evidence="2 10">2.7.7.6</ecNumber>
    </recommendedName>
    <alternativeName>
        <fullName evidence="10">RNA polymerase omega subunit</fullName>
    </alternativeName>
    <alternativeName>
        <fullName evidence="8 10">Transcriptase subunit omega</fullName>
    </alternativeName>
</protein>
<dbReference type="EC" id="2.7.7.6" evidence="2 10"/>
<comment type="function">
    <text evidence="10">Promotes RNA polymerase assembly. Latches the N- and C-terminal regions of the beta' subunit thereby facilitating its interaction with the beta and alpha subunits.</text>
</comment>
<organism evidence="11 12">
    <name type="scientific">Desulfosporosinus acididurans</name>
    <dbReference type="NCBI Taxonomy" id="476652"/>
    <lineage>
        <taxon>Bacteria</taxon>
        <taxon>Bacillati</taxon>
        <taxon>Bacillota</taxon>
        <taxon>Clostridia</taxon>
        <taxon>Eubacteriales</taxon>
        <taxon>Desulfitobacteriaceae</taxon>
        <taxon>Desulfosporosinus</taxon>
    </lineage>
</organism>
<evidence type="ECO:0000256" key="6">
    <source>
        <dbReference type="ARBA" id="ARBA00022695"/>
    </source>
</evidence>
<comment type="subunit">
    <text evidence="10">The RNAP catalytic core consists of 2 alpha, 1 beta, 1 beta' and 1 omega subunit. When a sigma factor is associated with the core the holoenzyme is formed, which can initiate transcription.</text>
</comment>
<dbReference type="AlphaFoldDB" id="A0A0J1FMB3"/>
<dbReference type="PANTHER" id="PTHR34476:SF1">
    <property type="entry name" value="DNA-DIRECTED RNA POLYMERASE SUBUNIT OMEGA"/>
    <property type="match status" value="1"/>
</dbReference>